<dbReference type="InterPro" id="IPR013783">
    <property type="entry name" value="Ig-like_fold"/>
</dbReference>
<name>A0ABR7QPI1_9FLAO</name>
<reference evidence="1 2" key="1">
    <citation type="submission" date="2020-08" db="EMBL/GenBank/DDBJ databases">
        <title>Arenibacter gaetbuli sp. nov., isolated from a sand dune.</title>
        <authorList>
            <person name="Park S."/>
            <person name="Yoon J.-H."/>
        </authorList>
    </citation>
    <scope>NUCLEOTIDE SEQUENCE [LARGE SCALE GENOMIC DNA]</scope>
    <source>
        <strain evidence="1 2">BSSL-BM3</strain>
    </source>
</reference>
<proteinExistence type="predicted"/>
<protein>
    <recommendedName>
        <fullName evidence="3">Fibronectin type-III domain-containing protein</fullName>
    </recommendedName>
</protein>
<gene>
    <name evidence="1" type="ORF">H4O18_13885</name>
</gene>
<dbReference type="PROSITE" id="PS51257">
    <property type="entry name" value="PROKAR_LIPOPROTEIN"/>
    <property type="match status" value="1"/>
</dbReference>
<evidence type="ECO:0000313" key="1">
    <source>
        <dbReference type="EMBL" id="MBC8769088.1"/>
    </source>
</evidence>
<dbReference type="Proteomes" id="UP000618952">
    <property type="component" value="Unassembled WGS sequence"/>
</dbReference>
<dbReference type="RefSeq" id="WP_187585590.1">
    <property type="nucleotide sequence ID" value="NZ_JACLHY010000014.1"/>
</dbReference>
<dbReference type="EMBL" id="JACLHY010000014">
    <property type="protein sequence ID" value="MBC8769088.1"/>
    <property type="molecule type" value="Genomic_DNA"/>
</dbReference>
<keyword evidence="2" id="KW-1185">Reference proteome</keyword>
<dbReference type="Gene3D" id="2.60.40.10">
    <property type="entry name" value="Immunoglobulins"/>
    <property type="match status" value="1"/>
</dbReference>
<evidence type="ECO:0008006" key="3">
    <source>
        <dbReference type="Google" id="ProtNLM"/>
    </source>
</evidence>
<comment type="caution">
    <text evidence="1">The sequence shown here is derived from an EMBL/GenBank/DDBJ whole genome shotgun (WGS) entry which is preliminary data.</text>
</comment>
<sequence length="227" mass="24991">MKPIAIFLCFLALVGCGGKDSPKPPLSALLVFPQKNSECTTGIDVTGTNTSTVEFRWQTSDHTESYELRATNLNSNTTQTIVVNGSSAKLPIVKGAPYSWLVVSRNTKVSETARSETWRFYNAGVETTHAPFPAEVISPKTGSNITKDLNNEVLLDWEGADVDNDLEDYEVYFSTENPPTTLIATLTSGKSDFKVSVLANTVYYWRVVTMDREGNTATNSISEFKVR</sequence>
<accession>A0ABR7QPI1</accession>
<organism evidence="1 2">
    <name type="scientific">Arenibacter arenosicollis</name>
    <dbReference type="NCBI Taxonomy" id="2762274"/>
    <lineage>
        <taxon>Bacteria</taxon>
        <taxon>Pseudomonadati</taxon>
        <taxon>Bacteroidota</taxon>
        <taxon>Flavobacteriia</taxon>
        <taxon>Flavobacteriales</taxon>
        <taxon>Flavobacteriaceae</taxon>
        <taxon>Arenibacter</taxon>
    </lineage>
</organism>
<evidence type="ECO:0000313" key="2">
    <source>
        <dbReference type="Proteomes" id="UP000618952"/>
    </source>
</evidence>